<name>A0A316VZC1_9BASI</name>
<sequence>MGRCSSRAFFHHRSFAVGKVPGQAISFQEAVFSFGHDPPLELCLLCLCNPHIGQLPTTFTMGHGSGVMMALAFATSTLSTCTTIHSSHRRAASAVMRTALDAVHGASWERGGRGVNMGRSLAGVTCRADRHARARQERHGRIRSEAGRPSLVLVASATGTVLVIDAPLCWAREGAVDVPRETRIRMGPSWWLWVPPKCLRLCFWPT</sequence>
<keyword evidence="2" id="KW-1185">Reference proteome</keyword>
<evidence type="ECO:0000313" key="1">
    <source>
        <dbReference type="EMBL" id="PWN42812.1"/>
    </source>
</evidence>
<dbReference type="AlphaFoldDB" id="A0A316VZC1"/>
<dbReference type="EMBL" id="KZ819376">
    <property type="protein sequence ID" value="PWN42812.1"/>
    <property type="molecule type" value="Genomic_DNA"/>
</dbReference>
<reference evidence="1 2" key="1">
    <citation type="journal article" date="2018" name="Mol. Biol. Evol.">
        <title>Broad Genomic Sampling Reveals a Smut Pathogenic Ancestry of the Fungal Clade Ustilaginomycotina.</title>
        <authorList>
            <person name="Kijpornyongpan T."/>
            <person name="Mondo S.J."/>
            <person name="Barry K."/>
            <person name="Sandor L."/>
            <person name="Lee J."/>
            <person name="Lipzen A."/>
            <person name="Pangilinan J."/>
            <person name="LaButti K."/>
            <person name="Hainaut M."/>
            <person name="Henrissat B."/>
            <person name="Grigoriev I.V."/>
            <person name="Spatafora J.W."/>
            <person name="Aime M.C."/>
        </authorList>
    </citation>
    <scope>NUCLEOTIDE SEQUENCE [LARGE SCALE GENOMIC DNA]</scope>
    <source>
        <strain evidence="1 2">MCA 4658</strain>
    </source>
</reference>
<dbReference type="Proteomes" id="UP000245783">
    <property type="component" value="Unassembled WGS sequence"/>
</dbReference>
<dbReference type="RefSeq" id="XP_025369972.1">
    <property type="nucleotide sequence ID" value="XM_025510134.1"/>
</dbReference>
<dbReference type="InParanoid" id="A0A316VZC1"/>
<protein>
    <submittedName>
        <fullName evidence="1">Uncharacterized protein</fullName>
    </submittedName>
</protein>
<organism evidence="1 2">
    <name type="scientific">Ceraceosorus guamensis</name>
    <dbReference type="NCBI Taxonomy" id="1522189"/>
    <lineage>
        <taxon>Eukaryota</taxon>
        <taxon>Fungi</taxon>
        <taxon>Dikarya</taxon>
        <taxon>Basidiomycota</taxon>
        <taxon>Ustilaginomycotina</taxon>
        <taxon>Exobasidiomycetes</taxon>
        <taxon>Ceraceosorales</taxon>
        <taxon>Ceraceosoraceae</taxon>
        <taxon>Ceraceosorus</taxon>
    </lineage>
</organism>
<dbReference type="GeneID" id="37032004"/>
<proteinExistence type="predicted"/>
<accession>A0A316VZC1</accession>
<evidence type="ECO:0000313" key="2">
    <source>
        <dbReference type="Proteomes" id="UP000245783"/>
    </source>
</evidence>
<gene>
    <name evidence="1" type="ORF">IE81DRAFT_116339</name>
</gene>